<organism evidence="5 6">
    <name type="scientific">Buddleja alternifolia</name>
    <dbReference type="NCBI Taxonomy" id="168488"/>
    <lineage>
        <taxon>Eukaryota</taxon>
        <taxon>Viridiplantae</taxon>
        <taxon>Streptophyta</taxon>
        <taxon>Embryophyta</taxon>
        <taxon>Tracheophyta</taxon>
        <taxon>Spermatophyta</taxon>
        <taxon>Magnoliopsida</taxon>
        <taxon>eudicotyledons</taxon>
        <taxon>Gunneridae</taxon>
        <taxon>Pentapetalae</taxon>
        <taxon>asterids</taxon>
        <taxon>lamiids</taxon>
        <taxon>Lamiales</taxon>
        <taxon>Scrophulariaceae</taxon>
        <taxon>Buddlejeae</taxon>
        <taxon>Buddleja</taxon>
    </lineage>
</organism>
<dbReference type="PROSITE" id="PS51671">
    <property type="entry name" value="ACT"/>
    <property type="match status" value="1"/>
</dbReference>
<keyword evidence="1 2" id="KW-0677">Repeat</keyword>
<feature type="domain" description="ACT" evidence="4">
    <location>
        <begin position="62"/>
        <end position="137"/>
    </location>
</feature>
<dbReference type="GO" id="GO:0016597">
    <property type="term" value="F:amino acid binding"/>
    <property type="evidence" value="ECO:0007669"/>
    <property type="project" value="UniProtKB-UniRule"/>
</dbReference>
<comment type="function">
    <text evidence="2">Binds amino acids.</text>
</comment>
<proteinExistence type="predicted"/>
<reference evidence="5" key="1">
    <citation type="submission" date="2019-10" db="EMBL/GenBank/DDBJ databases">
        <authorList>
            <person name="Zhang R."/>
            <person name="Pan Y."/>
            <person name="Wang J."/>
            <person name="Ma R."/>
            <person name="Yu S."/>
        </authorList>
    </citation>
    <scope>NUCLEOTIDE SEQUENCE</scope>
    <source>
        <strain evidence="5">LA-IB0</strain>
        <tissue evidence="5">Leaf</tissue>
    </source>
</reference>
<accession>A0AAV6X241</accession>
<dbReference type="InterPro" id="IPR045865">
    <property type="entry name" value="ACT-like_dom_sf"/>
</dbReference>
<evidence type="ECO:0000313" key="6">
    <source>
        <dbReference type="Proteomes" id="UP000826271"/>
    </source>
</evidence>
<dbReference type="PANTHER" id="PTHR31096">
    <property type="entry name" value="ACT DOMAIN-CONTAINING PROTEIN ACR4-RELATED"/>
    <property type="match status" value="1"/>
</dbReference>
<evidence type="ECO:0000259" key="4">
    <source>
        <dbReference type="PROSITE" id="PS51671"/>
    </source>
</evidence>
<comment type="caution">
    <text evidence="5">The sequence shown here is derived from an EMBL/GenBank/DDBJ whole genome shotgun (WGS) entry which is preliminary data.</text>
</comment>
<evidence type="ECO:0000313" key="5">
    <source>
        <dbReference type="EMBL" id="KAG8373185.1"/>
    </source>
</evidence>
<dbReference type="PANTHER" id="PTHR31096:SF15">
    <property type="entry name" value="ACT DOMAIN-CONTAINING PROTEIN ACR"/>
    <property type="match status" value="1"/>
</dbReference>
<dbReference type="SUPFAM" id="SSF55021">
    <property type="entry name" value="ACT-like"/>
    <property type="match status" value="1"/>
</dbReference>
<feature type="region of interest" description="Disordered" evidence="3">
    <location>
        <begin position="128"/>
        <end position="149"/>
    </location>
</feature>
<dbReference type="InterPro" id="IPR002912">
    <property type="entry name" value="ACT_dom"/>
</dbReference>
<gene>
    <name evidence="5" type="ORF">BUALT_Bualt12G0144800</name>
</gene>
<evidence type="ECO:0000256" key="3">
    <source>
        <dbReference type="SAM" id="MobiDB-lite"/>
    </source>
</evidence>
<dbReference type="EMBL" id="WHWC01000012">
    <property type="protein sequence ID" value="KAG8373185.1"/>
    <property type="molecule type" value="Genomic_DNA"/>
</dbReference>
<protein>
    <recommendedName>
        <fullName evidence="2">ACT domain-containing protein ACR</fullName>
    </recommendedName>
    <alternativeName>
        <fullName evidence="2">Protein ACT DOMAIN REPEATS</fullName>
    </alternativeName>
</protein>
<evidence type="ECO:0000256" key="2">
    <source>
        <dbReference type="RuleBase" id="RU369043"/>
    </source>
</evidence>
<dbReference type="InterPro" id="IPR040217">
    <property type="entry name" value="ACR1-12"/>
</dbReference>
<keyword evidence="6" id="KW-1185">Reference proteome</keyword>
<dbReference type="Proteomes" id="UP000826271">
    <property type="component" value="Unassembled WGS sequence"/>
</dbReference>
<evidence type="ECO:0000256" key="1">
    <source>
        <dbReference type="ARBA" id="ARBA00022737"/>
    </source>
</evidence>
<name>A0AAV6X241_9LAMI</name>
<sequence>MMKYVDHHGFPIVTFVDTPVAFADLKSLEEMVAHRMGNPGYLVEVQALRVTVDNEFGKKATLIKVDNANKRGSLLEVVQVLTDLKLIIRRAYISSDGEWLMDVFHVTDDYGNKFYEDNISERIHQGDADLAAKSDQPKAATKKSKDGGKDQDYVKLVKAGSGCEDTNKVEQTAIFSPNEKFPSESIVTIAFLKLFATNPLKMFLDLKPEVTKDKEDKKETTE</sequence>
<dbReference type="AlphaFoldDB" id="A0AAV6X241"/>